<name>A0A3P1T3H1_9ACTN</name>
<reference evidence="1 2" key="1">
    <citation type="submission" date="2018-11" db="EMBL/GenBank/DDBJ databases">
        <title>Genomes From Bacteria Associated with the Canine Oral Cavity: a Test Case for Automated Genome-Based Taxonomic Assignment.</title>
        <authorList>
            <person name="Coil D.A."/>
            <person name="Jospin G."/>
            <person name="Darling A.E."/>
            <person name="Wallis C."/>
            <person name="Davis I.J."/>
            <person name="Harris S."/>
            <person name="Eisen J.A."/>
            <person name="Holcombe L.J."/>
            <person name="O'Flynn C."/>
        </authorList>
    </citation>
    <scope>NUCLEOTIDE SEQUENCE [LARGE SCALE GENOMIC DNA]</scope>
    <source>
        <strain evidence="1 2">OH887_COT-365</strain>
    </source>
</reference>
<evidence type="ECO:0000313" key="2">
    <source>
        <dbReference type="Proteomes" id="UP000280819"/>
    </source>
</evidence>
<organism evidence="1 2">
    <name type="scientific">Arachnia propionica</name>
    <dbReference type="NCBI Taxonomy" id="1750"/>
    <lineage>
        <taxon>Bacteria</taxon>
        <taxon>Bacillati</taxon>
        <taxon>Actinomycetota</taxon>
        <taxon>Actinomycetes</taxon>
        <taxon>Propionibacteriales</taxon>
        <taxon>Propionibacteriaceae</taxon>
        <taxon>Arachnia</taxon>
    </lineage>
</organism>
<accession>A0A3P1T3H1</accession>
<proteinExistence type="predicted"/>
<gene>
    <name evidence="1" type="ORF">EII34_12660</name>
</gene>
<dbReference type="EMBL" id="RQZG01000016">
    <property type="protein sequence ID" value="RRD03844.1"/>
    <property type="molecule type" value="Genomic_DNA"/>
</dbReference>
<dbReference type="RefSeq" id="WP_124845534.1">
    <property type="nucleotide sequence ID" value="NZ_RQZG01000016.1"/>
</dbReference>
<comment type="caution">
    <text evidence="1">The sequence shown here is derived from an EMBL/GenBank/DDBJ whole genome shotgun (WGS) entry which is preliminary data.</text>
</comment>
<protein>
    <submittedName>
        <fullName evidence="1">Uncharacterized protein</fullName>
    </submittedName>
</protein>
<dbReference type="Proteomes" id="UP000280819">
    <property type="component" value="Unassembled WGS sequence"/>
</dbReference>
<sequence length="147" mass="15628">MSILLVYFTAPDDSAAAEVINWLGGPDVGSQDGSVDPYPSALTEFDESAQLTWIATMEADPTGTVPEAELGKTIALKGQGEIVVHRLSQAARDALALLDSDPEASEAAWALSELGDLDEVVEDAPALIRLAVEAQRQGRSLYCWLSI</sequence>
<dbReference type="OrthoDB" id="3537879at2"/>
<evidence type="ECO:0000313" key="1">
    <source>
        <dbReference type="EMBL" id="RRD03844.1"/>
    </source>
</evidence>
<dbReference type="AlphaFoldDB" id="A0A3P1T3H1"/>